<keyword evidence="4" id="KW-1185">Reference proteome</keyword>
<evidence type="ECO:0000256" key="1">
    <source>
        <dbReference type="ARBA" id="ARBA00038494"/>
    </source>
</evidence>
<proteinExistence type="inferred from homology"/>
<evidence type="ECO:0000313" key="3">
    <source>
        <dbReference type="EMBL" id="MBC4016286.1"/>
    </source>
</evidence>
<dbReference type="PANTHER" id="PTHR43630">
    <property type="entry name" value="POLY-BETA-1,6-N-ACETYL-D-GLUCOSAMINE SYNTHASE"/>
    <property type="match status" value="1"/>
</dbReference>
<name>A0A9X0UE09_9PROT</name>
<sequence>MAGLAATMEPLEAVRPDRVPLSVVIMSRDEAMMIGRCIGAVASWVDDVVVLDSGSTDGTREIAAAAGARVFEQPWLGFSAQRNRAVALARHDWVLCLDADEVVDARLAAAIRAAILAGPDPRDGFALDRRDEFFGRLFPNLKNRARRRAFIRLFHRGHGRWNPDQLIHEEVTVPGRSIPLPGVLLHWRSFTMAEQLHRYLGNAELEVAQMMARGQRGSVWRMILQPPLRFLWCYVACGGWRMGEAGLVQGMMVAHAEWLRWAMLWERQRIRRVPHPPPELVAGKDG</sequence>
<dbReference type="InterPro" id="IPR001173">
    <property type="entry name" value="Glyco_trans_2-like"/>
</dbReference>
<accession>A0A9X0UE09</accession>
<organism evidence="3 4">
    <name type="scientific">Siccirubricoccus deserti</name>
    <dbReference type="NCBI Taxonomy" id="2013562"/>
    <lineage>
        <taxon>Bacteria</taxon>
        <taxon>Pseudomonadati</taxon>
        <taxon>Pseudomonadota</taxon>
        <taxon>Alphaproteobacteria</taxon>
        <taxon>Acetobacterales</taxon>
        <taxon>Roseomonadaceae</taxon>
        <taxon>Siccirubricoccus</taxon>
    </lineage>
</organism>
<dbReference type="CDD" id="cd02511">
    <property type="entry name" value="Beta4Glucosyltransferase"/>
    <property type="match status" value="1"/>
</dbReference>
<dbReference type="Proteomes" id="UP000600101">
    <property type="component" value="Unassembled WGS sequence"/>
</dbReference>
<dbReference type="RefSeq" id="WP_186771059.1">
    <property type="nucleotide sequence ID" value="NZ_JACOMF010000014.1"/>
</dbReference>
<reference evidence="3" key="1">
    <citation type="submission" date="2020-08" db="EMBL/GenBank/DDBJ databases">
        <authorList>
            <person name="Hu Y."/>
            <person name="Nguyen S.V."/>
            <person name="Li F."/>
            <person name="Fanning S."/>
        </authorList>
    </citation>
    <scope>NUCLEOTIDE SEQUENCE</scope>
    <source>
        <strain evidence="3">SYSU D8009</strain>
    </source>
</reference>
<protein>
    <submittedName>
        <fullName evidence="3">Glycosyltransferase family 2 protein</fullName>
    </submittedName>
</protein>
<dbReference type="SUPFAM" id="SSF53448">
    <property type="entry name" value="Nucleotide-diphospho-sugar transferases"/>
    <property type="match status" value="1"/>
</dbReference>
<comment type="similarity">
    <text evidence="1">Belongs to the glycosyltransferase 2 family. WaaE/KdtX subfamily.</text>
</comment>
<gene>
    <name evidence="3" type="ORF">H7965_13255</name>
</gene>
<evidence type="ECO:0000313" key="4">
    <source>
        <dbReference type="Proteomes" id="UP000600101"/>
    </source>
</evidence>
<dbReference type="Pfam" id="PF00535">
    <property type="entry name" value="Glycos_transf_2"/>
    <property type="match status" value="1"/>
</dbReference>
<comment type="caution">
    <text evidence="3">The sequence shown here is derived from an EMBL/GenBank/DDBJ whole genome shotgun (WGS) entry which is preliminary data.</text>
</comment>
<dbReference type="Gene3D" id="3.90.550.10">
    <property type="entry name" value="Spore Coat Polysaccharide Biosynthesis Protein SpsA, Chain A"/>
    <property type="match status" value="1"/>
</dbReference>
<dbReference type="EMBL" id="JACOMF010000014">
    <property type="protein sequence ID" value="MBC4016286.1"/>
    <property type="molecule type" value="Genomic_DNA"/>
</dbReference>
<dbReference type="PANTHER" id="PTHR43630:SF2">
    <property type="entry name" value="GLYCOSYLTRANSFERASE"/>
    <property type="match status" value="1"/>
</dbReference>
<dbReference type="AlphaFoldDB" id="A0A9X0UE09"/>
<feature type="domain" description="Glycosyltransferase 2-like" evidence="2">
    <location>
        <begin position="22"/>
        <end position="106"/>
    </location>
</feature>
<evidence type="ECO:0000259" key="2">
    <source>
        <dbReference type="Pfam" id="PF00535"/>
    </source>
</evidence>
<dbReference type="InterPro" id="IPR029044">
    <property type="entry name" value="Nucleotide-diphossugar_trans"/>
</dbReference>